<feature type="compositionally biased region" description="Low complexity" evidence="1">
    <location>
        <begin position="12"/>
        <end position="33"/>
    </location>
</feature>
<feature type="compositionally biased region" description="Pro residues" evidence="1">
    <location>
        <begin position="544"/>
        <end position="555"/>
    </location>
</feature>
<feature type="compositionally biased region" description="Low complexity" evidence="1">
    <location>
        <begin position="688"/>
        <end position="708"/>
    </location>
</feature>
<feature type="compositionally biased region" description="Low complexity" evidence="1">
    <location>
        <begin position="106"/>
        <end position="138"/>
    </location>
</feature>
<feature type="compositionally biased region" description="Polar residues" evidence="1">
    <location>
        <begin position="506"/>
        <end position="528"/>
    </location>
</feature>
<feature type="compositionally biased region" description="Low complexity" evidence="1">
    <location>
        <begin position="379"/>
        <end position="421"/>
    </location>
</feature>
<evidence type="ECO:0000313" key="2">
    <source>
        <dbReference type="EMBL" id="OHF03234.1"/>
    </source>
</evidence>
<feature type="region of interest" description="Disordered" evidence="1">
    <location>
        <begin position="445"/>
        <end position="655"/>
    </location>
</feature>
<feature type="compositionally biased region" description="Polar residues" evidence="1">
    <location>
        <begin position="564"/>
        <end position="578"/>
    </location>
</feature>
<sequence length="740" mass="80387">MGTGQGNRPSNQQQQQQQQQAPYPPQQRYYVQQPQPPQPQPQYQQQYQPYQPPQQTQYYNPPRQPQYASRPTSPQPPHRKPTQQQQQQQQWQYPAAQQQFLAELEVPASVPRPTSTSSPTTTTTTTTTSTPVPSAGATQHGPVAYEMPADDAVAVKSATHQIPRKPHRIASASSVAAASSTSPPPASPAAARPETKHDDDPDQQTGQKQAPPPQPLIQANPWGFFLEDDIPPRNTHSATPSKDDATPEDQTLSVKPLRIVKTGSTEESSGQASRSSSSVADDVTPPQPLQFTAAAPAVQGSNGSDLSQLAPAPLRLARPQSPAAQPRPSRSPSPAISTAPAPEASKLPYPAEGPSIPTADSHPHHQSGPQTTLPFHIRPAGSPSPVSPSFAPSHFSPSPTGISAPHPQLQSHQHHPQQSQPHPQPAYTQPASVSPVILQSVLPPTLPVSSYFPQQPSYARQEAMSPSLSAHHSPIASTSRPSTSHGASQASQHFSDQPYASPPPSYNQAMSQMHLANTSPTPTQTQWLPPSRPPPLQNLSPNPAGVPLPLSPPPTQYTYSPTSMGAQSLSPLQQQFTGYNMPPPPVRQPTYVNGTQYYQPQPTPTPPPLPPRNSPTMPGTPHTGYGALTPYGGPPPPTRPNYQAPPPKAESRLFSSATARKLLTKTTELVDQTITPYLQDSRYYRPPQNWYQNQNQSQSQFTQQNYQYPNRPSTSQGQQQQQQQQQHYQQQQSYAPSQRV</sequence>
<feature type="compositionally biased region" description="Low complexity" evidence="1">
    <location>
        <begin position="716"/>
        <end position="732"/>
    </location>
</feature>
<feature type="compositionally biased region" description="Polar residues" evidence="1">
    <location>
        <begin position="1"/>
        <end position="11"/>
    </location>
</feature>
<dbReference type="RefSeq" id="XP_022480371.1">
    <property type="nucleotide sequence ID" value="XM_022613272.1"/>
</dbReference>
<protein>
    <submittedName>
        <fullName evidence="2">Uncharacterized protein</fullName>
    </submittedName>
</protein>
<feature type="compositionally biased region" description="Pro residues" evidence="1">
    <location>
        <begin position="601"/>
        <end position="613"/>
    </location>
</feature>
<dbReference type="EMBL" id="MJBS01000008">
    <property type="protein sequence ID" value="OHF03234.1"/>
    <property type="molecule type" value="Genomic_DNA"/>
</dbReference>
<dbReference type="GeneID" id="34554782"/>
<organism evidence="2 3">
    <name type="scientific">Colletotrichum orchidophilum</name>
    <dbReference type="NCBI Taxonomy" id="1209926"/>
    <lineage>
        <taxon>Eukaryota</taxon>
        <taxon>Fungi</taxon>
        <taxon>Dikarya</taxon>
        <taxon>Ascomycota</taxon>
        <taxon>Pezizomycotina</taxon>
        <taxon>Sordariomycetes</taxon>
        <taxon>Hypocreomycetidae</taxon>
        <taxon>Glomerellales</taxon>
        <taxon>Glomerellaceae</taxon>
        <taxon>Colletotrichum</taxon>
    </lineage>
</organism>
<feature type="compositionally biased region" description="Pro residues" evidence="1">
    <location>
        <begin position="632"/>
        <end position="648"/>
    </location>
</feature>
<dbReference type="OrthoDB" id="4851011at2759"/>
<feature type="region of interest" description="Disordered" evidence="1">
    <location>
        <begin position="1"/>
        <end position="432"/>
    </location>
</feature>
<feature type="compositionally biased region" description="Low complexity" evidence="1">
    <location>
        <begin position="170"/>
        <end position="181"/>
    </location>
</feature>
<feature type="compositionally biased region" description="Low complexity" evidence="1">
    <location>
        <begin position="41"/>
        <end position="67"/>
    </location>
</feature>
<gene>
    <name evidence="2" type="ORF">CORC01_01618</name>
</gene>
<comment type="caution">
    <text evidence="2">The sequence shown here is derived from an EMBL/GenBank/DDBJ whole genome shotgun (WGS) entry which is preliminary data.</text>
</comment>
<dbReference type="AlphaFoldDB" id="A0A1G4BP77"/>
<name>A0A1G4BP77_9PEZI</name>
<reference evidence="2 3" key="1">
    <citation type="submission" date="2016-09" db="EMBL/GenBank/DDBJ databases">
        <authorList>
            <person name="Capua I."/>
            <person name="De Benedictis P."/>
            <person name="Joannis T."/>
            <person name="Lombin L.H."/>
            <person name="Cattoli G."/>
        </authorList>
    </citation>
    <scope>NUCLEOTIDE SEQUENCE [LARGE SCALE GENOMIC DNA]</scope>
    <source>
        <strain evidence="2 3">IMI 309357</strain>
    </source>
</reference>
<accession>A0A1G4BP77</accession>
<feature type="compositionally biased region" description="Polar residues" evidence="1">
    <location>
        <begin position="590"/>
        <end position="599"/>
    </location>
</feature>
<feature type="region of interest" description="Disordered" evidence="1">
    <location>
        <begin position="672"/>
        <end position="740"/>
    </location>
</feature>
<keyword evidence="3" id="KW-1185">Reference proteome</keyword>
<proteinExistence type="predicted"/>
<evidence type="ECO:0000313" key="3">
    <source>
        <dbReference type="Proteomes" id="UP000176998"/>
    </source>
</evidence>
<feature type="compositionally biased region" description="Low complexity" evidence="1">
    <location>
        <begin position="265"/>
        <end position="284"/>
    </location>
</feature>
<feature type="compositionally biased region" description="Polar residues" evidence="1">
    <location>
        <begin position="447"/>
        <end position="495"/>
    </location>
</feature>
<evidence type="ECO:0000256" key="1">
    <source>
        <dbReference type="SAM" id="MobiDB-lite"/>
    </source>
</evidence>
<dbReference type="Proteomes" id="UP000176998">
    <property type="component" value="Unassembled WGS sequence"/>
</dbReference>
<dbReference type="STRING" id="1209926.A0A1G4BP77"/>
<feature type="compositionally biased region" description="Low complexity" evidence="1">
    <location>
        <begin position="82"/>
        <end position="99"/>
    </location>
</feature>
<feature type="compositionally biased region" description="Low complexity" evidence="1">
    <location>
        <begin position="317"/>
        <end position="345"/>
    </location>
</feature>